<sequence>MTDTAFYEILKNKVDNVTKERCVAVTLTFESMAFLNNAEQMSPEWKQLAKCLTALKKEKKLSDQRKKELKQDEKLSDQRKQELEQDEKLSNQRKKELEQVRDKLKDKITAHNQAEFPLASLKGGLRYWWRALQWVPTKLKAIQENEKTKQLPEDEASIDEIALKDLHQSERALWGSAEESEGIGCSKVRIIPQNNQIQICRSSDIFKSNKTKKQDKISSIQYIAGQAYKLDKGELSDMSPLRPVATSKETISFLLHFSPELSETHIRQVFEALLCFAEFGGLGSRSRKGFGSFSVSFTQSLIKENGEALSQQKLHEQFIHTIKHERIHSSAITNWRIPPIPAFSAATKWTQFSVDKKMTDKQLLVELGNAYKTARLQIGLGDKNRIFNSPPQYPARLQVGFPLVTNRLVIDKNHSPKNIEKRTNYSMFYLDKEVKRRGSLVFLSCKLTDTGKYSIHALLLSSDFLPKNSSAKKPSYLQLSDAISPSKKTHYKNIDFNPKDVTDELFGTGGFFAELTKNLNHSQYISQQSVVAG</sequence>
<accession>A0A1Z2SEX5</accession>
<dbReference type="Pfam" id="PF03787">
    <property type="entry name" value="RAMPs"/>
    <property type="match status" value="1"/>
</dbReference>
<evidence type="ECO:0000256" key="2">
    <source>
        <dbReference type="SAM" id="MobiDB-lite"/>
    </source>
</evidence>
<reference evidence="4 5" key="1">
    <citation type="submission" date="2016-12" db="EMBL/GenBank/DDBJ databases">
        <authorList>
            <person name="Song W.-J."/>
            <person name="Kurnit D.M."/>
        </authorList>
    </citation>
    <scope>NUCLEOTIDE SEQUENCE [LARGE SCALE GENOMIC DNA]</scope>
    <source>
        <strain evidence="4 5">ATCC 43942</strain>
    </source>
</reference>
<dbReference type="KEGG" id="vga:BSQ33_08515"/>
<evidence type="ECO:0000313" key="5">
    <source>
        <dbReference type="Proteomes" id="UP000196708"/>
    </source>
</evidence>
<evidence type="ECO:0000259" key="3">
    <source>
        <dbReference type="Pfam" id="PF03787"/>
    </source>
</evidence>
<feature type="region of interest" description="Disordered" evidence="2">
    <location>
        <begin position="63"/>
        <end position="96"/>
    </location>
</feature>
<dbReference type="GO" id="GO:0051607">
    <property type="term" value="P:defense response to virus"/>
    <property type="evidence" value="ECO:0007669"/>
    <property type="project" value="UniProtKB-KW"/>
</dbReference>
<dbReference type="RefSeq" id="WP_088133851.1">
    <property type="nucleotide sequence ID" value="NZ_CP018835.1"/>
</dbReference>
<evidence type="ECO:0000313" key="4">
    <source>
        <dbReference type="EMBL" id="ASA55736.1"/>
    </source>
</evidence>
<proteinExistence type="predicted"/>
<dbReference type="EMBL" id="CP018835">
    <property type="protein sequence ID" value="ASA55736.1"/>
    <property type="molecule type" value="Genomic_DNA"/>
</dbReference>
<dbReference type="InterPro" id="IPR005537">
    <property type="entry name" value="RAMP_III_fam"/>
</dbReference>
<keyword evidence="1" id="KW-0051">Antiviral defense</keyword>
<organism evidence="4 5">
    <name type="scientific">Vibrio gazogenes</name>
    <dbReference type="NCBI Taxonomy" id="687"/>
    <lineage>
        <taxon>Bacteria</taxon>
        <taxon>Pseudomonadati</taxon>
        <taxon>Pseudomonadota</taxon>
        <taxon>Gammaproteobacteria</taxon>
        <taxon>Vibrionales</taxon>
        <taxon>Vibrionaceae</taxon>
        <taxon>Vibrio</taxon>
    </lineage>
</organism>
<dbReference type="CDD" id="cd09726">
    <property type="entry name" value="RAMP_I_III"/>
    <property type="match status" value="1"/>
</dbReference>
<name>A0A1Z2SEX5_VIBGA</name>
<dbReference type="AlphaFoldDB" id="A0A1Z2SEX5"/>
<feature type="domain" description="CRISPR type III-associated protein" evidence="3">
    <location>
        <begin position="113"/>
        <end position="294"/>
    </location>
</feature>
<evidence type="ECO:0000256" key="1">
    <source>
        <dbReference type="ARBA" id="ARBA00023118"/>
    </source>
</evidence>
<gene>
    <name evidence="4" type="ORF">BSQ33_08515</name>
</gene>
<protein>
    <recommendedName>
        <fullName evidence="3">CRISPR type III-associated protein domain-containing protein</fullName>
    </recommendedName>
</protein>
<dbReference type="Proteomes" id="UP000196708">
    <property type="component" value="Chromosome 1"/>
</dbReference>
<dbReference type="OrthoDB" id="190500at2"/>